<dbReference type="InterPro" id="IPR008271">
    <property type="entry name" value="Ser/Thr_kinase_AS"/>
</dbReference>
<dbReference type="InterPro" id="IPR011009">
    <property type="entry name" value="Kinase-like_dom_sf"/>
</dbReference>
<sequence>MDIENHRTSSLPQGQRATGTIIINKDKFMLIASVLVESGDPYVFRLLVMGNKLLMVDKDSMGHLNEVIEVYDPYRFRLSVMGNNATYDFDVATVINKDGLDTIFQIVALRYCVEQNKCLLVYKYMSEKSLQESFFEDGHLSWNWQTRFDNVIDVAEDFEFLHFSCDPLMIHGDIKSNNVMLDSDYSAKISDFELLRIKVKGEIGMNLFYEDLRSQELGKSHDLSGTFGGTVDAHTPAIRFLREVTTLRKYRGGSVSSGGHYSLKKITTIACNQNGSMTFTVIMALI</sequence>
<evidence type="ECO:0000259" key="1">
    <source>
        <dbReference type="PROSITE" id="PS50011"/>
    </source>
</evidence>
<gene>
    <name evidence="2" type="ORF">V6N12_009926</name>
</gene>
<organism evidence="2 3">
    <name type="scientific">Hibiscus sabdariffa</name>
    <name type="common">roselle</name>
    <dbReference type="NCBI Taxonomy" id="183260"/>
    <lineage>
        <taxon>Eukaryota</taxon>
        <taxon>Viridiplantae</taxon>
        <taxon>Streptophyta</taxon>
        <taxon>Embryophyta</taxon>
        <taxon>Tracheophyta</taxon>
        <taxon>Spermatophyta</taxon>
        <taxon>Magnoliopsida</taxon>
        <taxon>eudicotyledons</taxon>
        <taxon>Gunneridae</taxon>
        <taxon>Pentapetalae</taxon>
        <taxon>rosids</taxon>
        <taxon>malvids</taxon>
        <taxon>Malvales</taxon>
        <taxon>Malvaceae</taxon>
        <taxon>Malvoideae</taxon>
        <taxon>Hibiscus</taxon>
    </lineage>
</organism>
<evidence type="ECO:0000313" key="3">
    <source>
        <dbReference type="Proteomes" id="UP001472677"/>
    </source>
</evidence>
<dbReference type="Pfam" id="PF07714">
    <property type="entry name" value="PK_Tyr_Ser-Thr"/>
    <property type="match status" value="1"/>
</dbReference>
<dbReference type="InterPro" id="IPR001245">
    <property type="entry name" value="Ser-Thr/Tyr_kinase_cat_dom"/>
</dbReference>
<feature type="domain" description="Protein kinase" evidence="1">
    <location>
        <begin position="7"/>
        <end position="286"/>
    </location>
</feature>
<keyword evidence="3" id="KW-1185">Reference proteome</keyword>
<proteinExistence type="predicted"/>
<dbReference type="PROSITE" id="PS50011">
    <property type="entry name" value="PROTEIN_KINASE_DOM"/>
    <property type="match status" value="1"/>
</dbReference>
<name>A0ABR2EC84_9ROSI</name>
<reference evidence="2 3" key="1">
    <citation type="journal article" date="2024" name="G3 (Bethesda)">
        <title>Genome assembly of Hibiscus sabdariffa L. provides insights into metabolisms of medicinal natural products.</title>
        <authorList>
            <person name="Kim T."/>
        </authorList>
    </citation>
    <scope>NUCLEOTIDE SEQUENCE [LARGE SCALE GENOMIC DNA]</scope>
    <source>
        <strain evidence="2">TK-2024</strain>
        <tissue evidence="2">Old leaves</tissue>
    </source>
</reference>
<protein>
    <recommendedName>
        <fullName evidence="1">Protein kinase domain-containing protein</fullName>
    </recommendedName>
</protein>
<dbReference type="EMBL" id="JBBPBM010000016">
    <property type="protein sequence ID" value="KAK8557700.1"/>
    <property type="molecule type" value="Genomic_DNA"/>
</dbReference>
<dbReference type="PROSITE" id="PS00108">
    <property type="entry name" value="PROTEIN_KINASE_ST"/>
    <property type="match status" value="1"/>
</dbReference>
<accession>A0ABR2EC84</accession>
<dbReference type="Gene3D" id="1.10.510.10">
    <property type="entry name" value="Transferase(Phosphotransferase) domain 1"/>
    <property type="match status" value="1"/>
</dbReference>
<dbReference type="PANTHER" id="PTHR46821:SF4">
    <property type="entry name" value="OS08G0275200 PROTEIN"/>
    <property type="match status" value="1"/>
</dbReference>
<dbReference type="PANTHER" id="PTHR46821">
    <property type="entry name" value="OS07G0586332 PROTEIN"/>
    <property type="match status" value="1"/>
</dbReference>
<dbReference type="SUPFAM" id="SSF56112">
    <property type="entry name" value="Protein kinase-like (PK-like)"/>
    <property type="match status" value="1"/>
</dbReference>
<evidence type="ECO:0000313" key="2">
    <source>
        <dbReference type="EMBL" id="KAK8557700.1"/>
    </source>
</evidence>
<comment type="caution">
    <text evidence="2">The sequence shown here is derived from an EMBL/GenBank/DDBJ whole genome shotgun (WGS) entry which is preliminary data.</text>
</comment>
<dbReference type="Proteomes" id="UP001472677">
    <property type="component" value="Unassembled WGS sequence"/>
</dbReference>
<dbReference type="InterPro" id="IPR044576">
    <property type="entry name" value="At4g25390-like"/>
</dbReference>
<dbReference type="InterPro" id="IPR000719">
    <property type="entry name" value="Prot_kinase_dom"/>
</dbReference>